<evidence type="ECO:0000256" key="1">
    <source>
        <dbReference type="SAM" id="SignalP"/>
    </source>
</evidence>
<reference evidence="2 3" key="1">
    <citation type="submission" date="2018-10" db="EMBL/GenBank/DDBJ databases">
        <title>Genomic Encyclopedia of Archaeal and Bacterial Type Strains, Phase II (KMG-II): from individual species to whole genera.</title>
        <authorList>
            <person name="Goeker M."/>
        </authorList>
    </citation>
    <scope>NUCLEOTIDE SEQUENCE [LARGE SCALE GENOMIC DNA]</scope>
    <source>
        <strain evidence="2 3">DSM 14954</strain>
    </source>
</reference>
<protein>
    <submittedName>
        <fullName evidence="2">Uncharacterized protein</fullName>
    </submittedName>
</protein>
<evidence type="ECO:0000313" key="2">
    <source>
        <dbReference type="EMBL" id="RKQ92254.1"/>
    </source>
</evidence>
<dbReference type="RefSeq" id="WP_121249960.1">
    <property type="nucleotide sequence ID" value="NZ_RBIL01000001.1"/>
</dbReference>
<gene>
    <name evidence="2" type="ORF">C8N24_2097</name>
</gene>
<sequence>MKRLILALTVLALSPAPALAQQSDSRIASQYSNDGDPIIRIATANGDKVEAFRRCAPGGAPCEPIAFSPSGFGEYSAGVTAPGTVFEADVRSSAGVLTTIRSVPWQGPPTAVTLPTLVGEARVGGTVTAVDGTWSGGWGDRPGWRGEVLSERTYSWVIACRTPERTGCWSFNPAGPLTQRWAGWYLFAASSRSDGDNLGKPVAVIAFWPFPTIADMRGSATRAYGSTPLRVCCTLPAPAADPDPPAPTATLRTRAIRSGGRLLVGRVDCTLECTVGLAVFGGGRALKRTFSTEGPKALTIPRRRGRLLVRVRVDGKLLATRRMSAR</sequence>
<organism evidence="2 3">
    <name type="scientific">Solirubrobacter pauli</name>
    <dbReference type="NCBI Taxonomy" id="166793"/>
    <lineage>
        <taxon>Bacteria</taxon>
        <taxon>Bacillati</taxon>
        <taxon>Actinomycetota</taxon>
        <taxon>Thermoleophilia</taxon>
        <taxon>Solirubrobacterales</taxon>
        <taxon>Solirubrobacteraceae</taxon>
        <taxon>Solirubrobacter</taxon>
    </lineage>
</organism>
<feature type="signal peptide" evidence="1">
    <location>
        <begin position="1"/>
        <end position="20"/>
    </location>
</feature>
<accession>A0A660LH14</accession>
<evidence type="ECO:0000313" key="3">
    <source>
        <dbReference type="Proteomes" id="UP000278962"/>
    </source>
</evidence>
<dbReference type="AlphaFoldDB" id="A0A660LH14"/>
<comment type="caution">
    <text evidence="2">The sequence shown here is derived from an EMBL/GenBank/DDBJ whole genome shotgun (WGS) entry which is preliminary data.</text>
</comment>
<keyword evidence="1" id="KW-0732">Signal</keyword>
<feature type="chain" id="PRO_5025034593" evidence="1">
    <location>
        <begin position="21"/>
        <end position="326"/>
    </location>
</feature>
<proteinExistence type="predicted"/>
<dbReference type="Proteomes" id="UP000278962">
    <property type="component" value="Unassembled WGS sequence"/>
</dbReference>
<name>A0A660LH14_9ACTN</name>
<keyword evidence="3" id="KW-1185">Reference proteome</keyword>
<dbReference type="EMBL" id="RBIL01000001">
    <property type="protein sequence ID" value="RKQ92254.1"/>
    <property type="molecule type" value="Genomic_DNA"/>
</dbReference>